<keyword evidence="1" id="KW-0732">Signal</keyword>
<accession>A0A317DLI5</accession>
<feature type="domain" description="Glycosyl hydrolase family 98 putative carbohydrate-binding module" evidence="2">
    <location>
        <begin position="48"/>
        <end position="207"/>
    </location>
</feature>
<dbReference type="AlphaFoldDB" id="A0A317DLI5"/>
<dbReference type="Gene3D" id="2.60.120.1060">
    <property type="entry name" value="NPCBM/NEW2 domain"/>
    <property type="match status" value="1"/>
</dbReference>
<comment type="caution">
    <text evidence="3">The sequence shown here is derived from an EMBL/GenBank/DDBJ whole genome shotgun (WGS) entry which is preliminary data.</text>
</comment>
<dbReference type="SMART" id="SM00776">
    <property type="entry name" value="NPCBM"/>
    <property type="match status" value="1"/>
</dbReference>
<gene>
    <name evidence="3" type="ORF">DKT69_15290</name>
</gene>
<dbReference type="InterPro" id="IPR038637">
    <property type="entry name" value="NPCBM_sf"/>
</dbReference>
<name>A0A317DLI5_9ACTN</name>
<dbReference type="SUPFAM" id="SSF49785">
    <property type="entry name" value="Galactose-binding domain-like"/>
    <property type="match status" value="1"/>
</dbReference>
<dbReference type="OrthoDB" id="9813184at2"/>
<evidence type="ECO:0000313" key="3">
    <source>
        <dbReference type="EMBL" id="PWR14626.1"/>
    </source>
</evidence>
<dbReference type="InterPro" id="IPR008979">
    <property type="entry name" value="Galactose-bd-like_sf"/>
</dbReference>
<evidence type="ECO:0000256" key="1">
    <source>
        <dbReference type="SAM" id="SignalP"/>
    </source>
</evidence>
<feature type="chain" id="PRO_5038644906" description="Glycosyl hydrolase family 98 putative carbohydrate-binding module domain-containing protein" evidence="1">
    <location>
        <begin position="27"/>
        <end position="211"/>
    </location>
</feature>
<dbReference type="RefSeq" id="WP_109802225.1">
    <property type="nucleotide sequence ID" value="NZ_QGKS01000223.1"/>
</dbReference>
<dbReference type="InterPro" id="IPR013222">
    <property type="entry name" value="Glyco_hyd_98_carb-bd"/>
</dbReference>
<dbReference type="Pfam" id="PF08305">
    <property type="entry name" value="NPCBM"/>
    <property type="match status" value="1"/>
</dbReference>
<sequence>MKLFRGAPVLLAAGATGLLLVLPAAARQVHEAMAAGAQQAAVQAEASTAPSSYWLSDLDWVSATGSWGPVERDMSNGENGAGDGSPITLDGKVYQKGLGLVPSSKIGYDLDGRCSRFRAVVGVDDEVDQRGNGGSVVFQVVADGKKVFDSGVRYGVQWSPTVLSTTTGSLEVDLDVTGVETLELVTTPWLDGFSNDHADWADARVGCGERP</sequence>
<feature type="signal peptide" evidence="1">
    <location>
        <begin position="1"/>
        <end position="26"/>
    </location>
</feature>
<organism evidence="3 4">
    <name type="scientific">Micromonospora sicca</name>
    <dbReference type="NCBI Taxonomy" id="2202420"/>
    <lineage>
        <taxon>Bacteria</taxon>
        <taxon>Bacillati</taxon>
        <taxon>Actinomycetota</taxon>
        <taxon>Actinomycetes</taxon>
        <taxon>Micromonosporales</taxon>
        <taxon>Micromonosporaceae</taxon>
        <taxon>Micromonospora</taxon>
    </lineage>
</organism>
<evidence type="ECO:0000259" key="2">
    <source>
        <dbReference type="SMART" id="SM00776"/>
    </source>
</evidence>
<reference evidence="3 4" key="1">
    <citation type="submission" date="2018-05" db="EMBL/GenBank/DDBJ databases">
        <title>Micromonosporas from Atacama Desert.</title>
        <authorList>
            <person name="Carro L."/>
            <person name="Golinska P."/>
            <person name="Klenk H.-P."/>
            <person name="Goodfellow M."/>
        </authorList>
    </citation>
    <scope>NUCLEOTIDE SEQUENCE [LARGE SCALE GENOMIC DNA]</scope>
    <source>
        <strain evidence="3 4">4G51</strain>
    </source>
</reference>
<dbReference type="EMBL" id="QGKS01000223">
    <property type="protein sequence ID" value="PWR14626.1"/>
    <property type="molecule type" value="Genomic_DNA"/>
</dbReference>
<evidence type="ECO:0000313" key="4">
    <source>
        <dbReference type="Proteomes" id="UP000246050"/>
    </source>
</evidence>
<proteinExistence type="predicted"/>
<protein>
    <recommendedName>
        <fullName evidence="2">Glycosyl hydrolase family 98 putative carbohydrate-binding module domain-containing protein</fullName>
    </recommendedName>
</protein>
<dbReference type="Proteomes" id="UP000246050">
    <property type="component" value="Unassembled WGS sequence"/>
</dbReference>